<keyword evidence="11" id="KW-0346">Stress response</keyword>
<keyword evidence="13" id="KW-0834">Unfolded protein response</keyword>
<dbReference type="InterPro" id="IPR015943">
    <property type="entry name" value="WD40/YVTN_repeat-like_dom_sf"/>
</dbReference>
<dbReference type="KEGG" id="bgt:106074601"/>
<dbReference type="Proteomes" id="UP000076420">
    <property type="component" value="Unassembled WGS sequence"/>
</dbReference>
<dbReference type="PANTHER" id="PTHR11042">
    <property type="entry name" value="EUKARYOTIC TRANSLATION INITIATION FACTOR 2-ALPHA KINASE EIF2-ALPHA KINASE -RELATED"/>
    <property type="match status" value="1"/>
</dbReference>
<dbReference type="GO" id="GO:0004694">
    <property type="term" value="F:eukaryotic translation initiation factor 2alpha kinase activity"/>
    <property type="evidence" value="ECO:0007669"/>
    <property type="project" value="TreeGrafter"/>
</dbReference>
<dbReference type="InterPro" id="IPR000719">
    <property type="entry name" value="Prot_kinase_dom"/>
</dbReference>
<sequence>MTQHKRMGWLLKKVVKVLAFTVTIFSWANHFRIADGATNEPNTNLDLNRVNLHHEANEDSVSVTNNHLDLLSELKIADTNSCPFKANVETACDIFYVLISTIDGRISALDLHNRGKLAWSVEADSKPLYSSSLANMEMFSKGKKLRLIPSLDGALYQFDGEKVEAVPMSAESLLSSTYRLSDDSMIVGSKELRNFGVDIHSGEIQFSCSSEGCTRKASEARDEPIDGSSVLVVTRSTQVIRSVDIKNGHEKWNFSVGQHQVSLPPKTKPTVMEDEDAGNDNEDNINVRSEKTGNYNIPMFTTSAECPSEEIFSEDLEYENYLRLVVPEGRVVALNKMDLTQVSWEHKFDSPIAKAWLLRHGKLEPMSLFDARHVPSLETFEPDDIENESVQQPLLYIGSHHKLLYIQASPHMETLLKQYTHRRIGHVFDSDVKVSWRPYLNTASVRTPIFRGNRPQYIGQQKPIYDSPHKDITSLTVWHEDYPFDTGYFLYPEFRDSRSRKRGGVMLIEDMKSKEEPTGIVNNISASVWVHWKAITLVSVVMSVIVHLTLTKFTKTASSKLKVEQTVENKTSSGSETVLNLSDSYPILPVQNCGEYISRFESDFDCLHCLGKGGFGVVFEAVNKVDDQHYAVKRTMLPKSEGAKEKVLREVKALAKLEHIGIVRYFNAWVEAPPVGWQEERDKLLQLSDASGTFSYSNKTPISELKYNNELYDTFEKESKDFPRKRFYAEKTLFKVSCKNDNSSLSDDSGSEVFDVQSSKNDFFGTKSNLSKSHCKLISYGFDLTSEETGLTQEFDESKSSIPFSNYTSNSWTHSSNADLESQEASVVFELSRSSAGKNADLPAEDTGNEDSIIFENSAGSNKSNSSLSKHSSPKLNNALSLSTSTNAPVCLDSRSASLSQHEDNLVEKVDKVENSRTPQQSARCFLYIQMQLYRKETLKDWLANNTLNRNRETILDIFDQIVCAVEYVHSCGLMHRDLKPSNIFFSADGIVKVGDFGLVTALNAQEDENKASSNSPLSDRHTAEVGTTMYMSPEQIAKKNYDFKIDIFSLGLIFLELWIPFSTQMERIRTLQDAKQHILPPRFIRELPSESQLVCEMTSEEPSQRPTTKQILDHQLFKDVVPNRAKQRKRTHSENLTGQSAHSESLTGQSGS</sequence>
<evidence type="ECO:0000256" key="12">
    <source>
        <dbReference type="ARBA" id="ARBA00023180"/>
    </source>
</evidence>
<dbReference type="GO" id="GO:0006986">
    <property type="term" value="P:response to unfolded protein"/>
    <property type="evidence" value="ECO:0007669"/>
    <property type="project" value="UniProtKB-KW"/>
</dbReference>
<evidence type="ECO:0000256" key="9">
    <source>
        <dbReference type="ARBA" id="ARBA00022840"/>
    </source>
</evidence>
<evidence type="ECO:0000256" key="11">
    <source>
        <dbReference type="ARBA" id="ARBA00023016"/>
    </source>
</evidence>
<dbReference type="SUPFAM" id="SSF56112">
    <property type="entry name" value="Protein kinase-like (PK-like)"/>
    <property type="match status" value="1"/>
</dbReference>
<dbReference type="VEuPathDB" id="VectorBase:BGLAX_052393"/>
<dbReference type="GO" id="GO:0005789">
    <property type="term" value="C:endoplasmic reticulum membrane"/>
    <property type="evidence" value="ECO:0007669"/>
    <property type="project" value="UniProtKB-SubCell"/>
</dbReference>
<dbReference type="Gene3D" id="3.30.200.20">
    <property type="entry name" value="Phosphorylase Kinase, domain 1"/>
    <property type="match status" value="1"/>
</dbReference>
<dbReference type="GO" id="GO:0005634">
    <property type="term" value="C:nucleus"/>
    <property type="evidence" value="ECO:0007669"/>
    <property type="project" value="TreeGrafter"/>
</dbReference>
<evidence type="ECO:0000259" key="18">
    <source>
        <dbReference type="PROSITE" id="PS50011"/>
    </source>
</evidence>
<keyword evidence="12" id="KW-0325">Glycoprotein</keyword>
<evidence type="ECO:0000256" key="7">
    <source>
        <dbReference type="ARBA" id="ARBA00022777"/>
    </source>
</evidence>
<evidence type="ECO:0000256" key="14">
    <source>
        <dbReference type="ARBA" id="ARBA00037982"/>
    </source>
</evidence>
<comment type="subcellular location">
    <subcellularLocation>
        <location evidence="1">Endoplasmic reticulum membrane</location>
        <topology evidence="1">Single-pass type I membrane protein</topology>
    </subcellularLocation>
</comment>
<keyword evidence="7" id="KW-0418">Kinase</keyword>
<dbReference type="PROSITE" id="PS50011">
    <property type="entry name" value="PROTEIN_KINASE_DOM"/>
    <property type="match status" value="1"/>
</dbReference>
<evidence type="ECO:0000256" key="17">
    <source>
        <dbReference type="SAM" id="MobiDB-lite"/>
    </source>
</evidence>
<dbReference type="VEuPathDB" id="VectorBase:BGLB010790"/>
<gene>
    <name evidence="19" type="primary">106074601</name>
</gene>
<dbReference type="InterPro" id="IPR011047">
    <property type="entry name" value="Quinoprotein_ADH-like_sf"/>
</dbReference>
<dbReference type="SUPFAM" id="SSF50998">
    <property type="entry name" value="Quinoprotein alcohol dehydrogenase-like"/>
    <property type="match status" value="1"/>
</dbReference>
<evidence type="ECO:0000256" key="10">
    <source>
        <dbReference type="ARBA" id="ARBA00022845"/>
    </source>
</evidence>
<comment type="similarity">
    <text evidence="14">Belongs to the protein kinase superfamily. Ser/Thr protein kinase family. GCN2 subfamily.</text>
</comment>
<dbReference type="AlphaFoldDB" id="A0A2C9JZW9"/>
<evidence type="ECO:0000256" key="5">
    <source>
        <dbReference type="ARBA" id="ARBA00022679"/>
    </source>
</evidence>
<dbReference type="GO" id="GO:0005524">
    <property type="term" value="F:ATP binding"/>
    <property type="evidence" value="ECO:0007669"/>
    <property type="project" value="UniProtKB-UniRule"/>
</dbReference>
<evidence type="ECO:0000313" key="19">
    <source>
        <dbReference type="EnsemblMetazoa" id="BGLB010790-PB"/>
    </source>
</evidence>
<protein>
    <recommendedName>
        <fullName evidence="2">non-specific serine/threonine protein kinase</fullName>
        <ecNumber evidence="2">2.7.11.1</ecNumber>
    </recommendedName>
    <alternativeName>
        <fullName evidence="15">PRKR-like endoplasmic reticulum kinase</fullName>
    </alternativeName>
</protein>
<evidence type="ECO:0000256" key="2">
    <source>
        <dbReference type="ARBA" id="ARBA00012513"/>
    </source>
</evidence>
<dbReference type="InterPro" id="IPR017441">
    <property type="entry name" value="Protein_kinase_ATP_BS"/>
</dbReference>
<evidence type="ECO:0000256" key="8">
    <source>
        <dbReference type="ARBA" id="ARBA00022824"/>
    </source>
</evidence>
<keyword evidence="3" id="KW-0723">Serine/threonine-protein kinase</keyword>
<dbReference type="EC" id="2.7.11.1" evidence="2"/>
<feature type="domain" description="Protein kinase" evidence="18">
    <location>
        <begin position="604"/>
        <end position="1118"/>
    </location>
</feature>
<dbReference type="InterPro" id="IPR008271">
    <property type="entry name" value="Ser/Thr_kinase_AS"/>
</dbReference>
<feature type="binding site" evidence="16">
    <location>
        <position position="633"/>
    </location>
    <ligand>
        <name>ATP</name>
        <dbReference type="ChEBI" id="CHEBI:30616"/>
    </ligand>
</feature>
<keyword evidence="5" id="KW-0808">Transferase</keyword>
<keyword evidence="8" id="KW-0256">Endoplasmic reticulum</keyword>
<feature type="region of interest" description="Disordered" evidence="17">
    <location>
        <begin position="854"/>
        <end position="876"/>
    </location>
</feature>
<feature type="compositionally biased region" description="Low complexity" evidence="17">
    <location>
        <begin position="857"/>
        <end position="876"/>
    </location>
</feature>
<accession>A0A2C9JZW9</accession>
<evidence type="ECO:0000256" key="3">
    <source>
        <dbReference type="ARBA" id="ARBA00022527"/>
    </source>
</evidence>
<dbReference type="OrthoDB" id="341578at2759"/>
<feature type="region of interest" description="Disordered" evidence="17">
    <location>
        <begin position="1123"/>
        <end position="1153"/>
    </location>
</feature>
<evidence type="ECO:0000256" key="15">
    <source>
        <dbReference type="ARBA" id="ARBA00041500"/>
    </source>
</evidence>
<dbReference type="Gene3D" id="1.10.510.10">
    <property type="entry name" value="Transferase(Phosphotransferase) domain 1"/>
    <property type="match status" value="1"/>
</dbReference>
<dbReference type="SMART" id="SM00220">
    <property type="entry name" value="S_TKc"/>
    <property type="match status" value="1"/>
</dbReference>
<dbReference type="PROSITE" id="PS00108">
    <property type="entry name" value="PROTEIN_KINASE_ST"/>
    <property type="match status" value="1"/>
</dbReference>
<evidence type="ECO:0000256" key="16">
    <source>
        <dbReference type="PROSITE-ProRule" id="PRU10141"/>
    </source>
</evidence>
<dbReference type="InterPro" id="IPR011009">
    <property type="entry name" value="Kinase-like_dom_sf"/>
</dbReference>
<evidence type="ECO:0000256" key="1">
    <source>
        <dbReference type="ARBA" id="ARBA00004115"/>
    </source>
</evidence>
<reference evidence="19" key="1">
    <citation type="submission" date="2020-05" db="UniProtKB">
        <authorList>
            <consortium name="EnsemblMetazoa"/>
        </authorList>
    </citation>
    <scope>IDENTIFICATION</scope>
    <source>
        <strain evidence="19">BB02</strain>
    </source>
</reference>
<dbReference type="Pfam" id="PF00069">
    <property type="entry name" value="Pkinase"/>
    <property type="match status" value="2"/>
</dbReference>
<keyword evidence="4" id="KW-0597">Phosphoprotein</keyword>
<evidence type="ECO:0000256" key="6">
    <source>
        <dbReference type="ARBA" id="ARBA00022741"/>
    </source>
</evidence>
<dbReference type="STRING" id="6526.A0A2C9JZW9"/>
<dbReference type="PROSITE" id="PS00107">
    <property type="entry name" value="PROTEIN_KINASE_ATP"/>
    <property type="match status" value="1"/>
</dbReference>
<dbReference type="EnsemblMetazoa" id="BGLB010790-RB">
    <property type="protein sequence ID" value="BGLB010790-PB"/>
    <property type="gene ID" value="BGLB010790"/>
</dbReference>
<proteinExistence type="inferred from homology"/>
<evidence type="ECO:0000313" key="20">
    <source>
        <dbReference type="Proteomes" id="UP000076420"/>
    </source>
</evidence>
<dbReference type="PANTHER" id="PTHR11042:SF91">
    <property type="entry name" value="EUKARYOTIC TRANSLATION INITIATION FACTOR 2-ALPHA KINASE"/>
    <property type="match status" value="1"/>
</dbReference>
<evidence type="ECO:0000256" key="4">
    <source>
        <dbReference type="ARBA" id="ARBA00022553"/>
    </source>
</evidence>
<dbReference type="InterPro" id="IPR050339">
    <property type="entry name" value="CC_SR_Kinase"/>
</dbReference>
<keyword evidence="9 16" id="KW-0067">ATP-binding</keyword>
<dbReference type="Gene3D" id="2.130.10.10">
    <property type="entry name" value="YVTN repeat-like/Quinoprotein amine dehydrogenase"/>
    <property type="match status" value="1"/>
</dbReference>
<feature type="compositionally biased region" description="Polar residues" evidence="17">
    <location>
        <begin position="1135"/>
        <end position="1153"/>
    </location>
</feature>
<evidence type="ECO:0000256" key="13">
    <source>
        <dbReference type="ARBA" id="ARBA00023230"/>
    </source>
</evidence>
<feature type="compositionally biased region" description="Acidic residues" evidence="17">
    <location>
        <begin position="272"/>
        <end position="283"/>
    </location>
</feature>
<keyword evidence="6 16" id="KW-0547">Nucleotide-binding</keyword>
<feature type="region of interest" description="Disordered" evidence="17">
    <location>
        <begin position="260"/>
        <end position="289"/>
    </location>
</feature>
<dbReference type="FunFam" id="1.10.510.10:FF:000251">
    <property type="entry name" value="eukaryotic translation initiation factor 2-alpha kinase 3"/>
    <property type="match status" value="1"/>
</dbReference>
<keyword evidence="10" id="KW-0810">Translation regulation</keyword>
<organism evidence="19 20">
    <name type="scientific">Biomphalaria glabrata</name>
    <name type="common">Bloodfluke planorb</name>
    <name type="synonym">Freshwater snail</name>
    <dbReference type="NCBI Taxonomy" id="6526"/>
    <lineage>
        <taxon>Eukaryota</taxon>
        <taxon>Metazoa</taxon>
        <taxon>Spiralia</taxon>
        <taxon>Lophotrochozoa</taxon>
        <taxon>Mollusca</taxon>
        <taxon>Gastropoda</taxon>
        <taxon>Heterobranchia</taxon>
        <taxon>Euthyneura</taxon>
        <taxon>Panpulmonata</taxon>
        <taxon>Hygrophila</taxon>
        <taxon>Lymnaeoidea</taxon>
        <taxon>Planorbidae</taxon>
        <taxon>Biomphalaria</taxon>
    </lineage>
</organism>
<name>A0A2C9JZW9_BIOGL</name>